<protein>
    <submittedName>
        <fullName evidence="1">Uncharacterized protein</fullName>
    </submittedName>
</protein>
<proteinExistence type="predicted"/>
<evidence type="ECO:0000313" key="1">
    <source>
        <dbReference type="EMBL" id="QJF51418.1"/>
    </source>
</evidence>
<reference evidence="1 2" key="1">
    <citation type="submission" date="2020-02" db="EMBL/GenBank/DDBJ databases">
        <title>Genome sequence of Roseobacter ponti.</title>
        <authorList>
            <person name="Hollensteiner J."/>
            <person name="Schneider D."/>
            <person name="Poehlein A."/>
            <person name="Daniel R."/>
        </authorList>
    </citation>
    <scope>NUCLEOTIDE SEQUENCE [LARGE SCALE GENOMIC DNA]</scope>
    <source>
        <strain evidence="1 2">DSM 106830</strain>
    </source>
</reference>
<name>A0A858STX1_9RHOB</name>
<keyword evidence="2" id="KW-1185">Reference proteome</keyword>
<dbReference type="Proteomes" id="UP000503308">
    <property type="component" value="Chromosome"/>
</dbReference>
<organism evidence="1 2">
    <name type="scientific">Roseobacter ponti</name>
    <dbReference type="NCBI Taxonomy" id="1891787"/>
    <lineage>
        <taxon>Bacteria</taxon>
        <taxon>Pseudomonadati</taxon>
        <taxon>Pseudomonadota</taxon>
        <taxon>Alphaproteobacteria</taxon>
        <taxon>Rhodobacterales</taxon>
        <taxon>Roseobacteraceae</taxon>
        <taxon>Roseobacter</taxon>
    </lineage>
</organism>
<dbReference type="AlphaFoldDB" id="A0A858STX1"/>
<dbReference type="KEGG" id="rpon:G3256_09710"/>
<gene>
    <name evidence="1" type="ORF">G3256_09710</name>
</gene>
<accession>A0A858STX1</accession>
<evidence type="ECO:0000313" key="2">
    <source>
        <dbReference type="Proteomes" id="UP000503308"/>
    </source>
</evidence>
<dbReference type="RefSeq" id="WP_169640634.1">
    <property type="nucleotide sequence ID" value="NZ_CP048788.1"/>
</dbReference>
<sequence length="78" mass="8125">MSTLDARLLAAHEAGDQTALVTLYTEAADQAADDDAAGFYLTQAYIYGLELGHGAAGALRARLVSMGRETPAPQSPES</sequence>
<dbReference type="EMBL" id="CP048788">
    <property type="protein sequence ID" value="QJF51418.1"/>
    <property type="molecule type" value="Genomic_DNA"/>
</dbReference>